<keyword evidence="1" id="KW-0472">Membrane</keyword>
<feature type="transmembrane region" description="Helical" evidence="1">
    <location>
        <begin position="33"/>
        <end position="52"/>
    </location>
</feature>
<comment type="caution">
    <text evidence="2">The sequence shown here is derived from an EMBL/GenBank/DDBJ whole genome shotgun (WGS) entry which is preliminary data.</text>
</comment>
<accession>A0A5S3PP56</accession>
<dbReference type="OrthoDB" id="7725209at2"/>
<sequence>MTARTATAAKAIDLHPVGSANGTRMILRGVQRVIGASLVLSVLGLWIAPGSNWESDPLLMKLLMSVVAGLAGVALLQASARPSGMDSEIDIERGEIRLVRTVGGHRDVVQRCSFDALSDAEVRGNQIRFWDADGAFIAEVTLTACATRQELTQSLRRAGKI</sequence>
<dbReference type="EMBL" id="VANS01000001">
    <property type="protein sequence ID" value="TMM54295.1"/>
    <property type="molecule type" value="Genomic_DNA"/>
</dbReference>
<name>A0A5S3PP56_9RHOB</name>
<keyword evidence="1" id="KW-1133">Transmembrane helix</keyword>
<evidence type="ECO:0000313" key="3">
    <source>
        <dbReference type="Proteomes" id="UP000309550"/>
    </source>
</evidence>
<reference evidence="2 3" key="1">
    <citation type="submission" date="2019-05" db="EMBL/GenBank/DDBJ databases">
        <title>Sulfitobacter sabulilitoris sp. nov., isolated from a marine sand.</title>
        <authorList>
            <person name="Yoon J.-H."/>
        </authorList>
    </citation>
    <scope>NUCLEOTIDE SEQUENCE [LARGE SCALE GENOMIC DNA]</scope>
    <source>
        <strain evidence="2 3">HSMS-29</strain>
    </source>
</reference>
<evidence type="ECO:0000313" key="2">
    <source>
        <dbReference type="EMBL" id="TMM54295.1"/>
    </source>
</evidence>
<evidence type="ECO:0000256" key="1">
    <source>
        <dbReference type="SAM" id="Phobius"/>
    </source>
</evidence>
<dbReference type="RefSeq" id="WP_138660468.1">
    <property type="nucleotide sequence ID" value="NZ_VANS01000001.1"/>
</dbReference>
<gene>
    <name evidence="2" type="ORF">FDT80_01480</name>
</gene>
<organism evidence="2 3">
    <name type="scientific">Sulfitobacter sabulilitoris</name>
    <dbReference type="NCBI Taxonomy" id="2562655"/>
    <lineage>
        <taxon>Bacteria</taxon>
        <taxon>Pseudomonadati</taxon>
        <taxon>Pseudomonadota</taxon>
        <taxon>Alphaproteobacteria</taxon>
        <taxon>Rhodobacterales</taxon>
        <taxon>Roseobacteraceae</taxon>
        <taxon>Sulfitobacter</taxon>
    </lineage>
</organism>
<keyword evidence="1" id="KW-0812">Transmembrane</keyword>
<dbReference type="AlphaFoldDB" id="A0A5S3PP56"/>
<feature type="transmembrane region" description="Helical" evidence="1">
    <location>
        <begin position="58"/>
        <end position="76"/>
    </location>
</feature>
<proteinExistence type="predicted"/>
<dbReference type="Proteomes" id="UP000309550">
    <property type="component" value="Unassembled WGS sequence"/>
</dbReference>
<keyword evidence="3" id="KW-1185">Reference proteome</keyword>
<protein>
    <submittedName>
        <fullName evidence="2">Uncharacterized protein</fullName>
    </submittedName>
</protein>